<dbReference type="InterPro" id="IPR036388">
    <property type="entry name" value="WH-like_DNA-bd_sf"/>
</dbReference>
<dbReference type="RefSeq" id="WP_005040853.1">
    <property type="nucleotide sequence ID" value="NZ_AOME01000026.1"/>
</dbReference>
<evidence type="ECO:0000313" key="2">
    <source>
        <dbReference type="Proteomes" id="UP000011625"/>
    </source>
</evidence>
<protein>
    <submittedName>
        <fullName evidence="1">Uncharacterized protein</fullName>
    </submittedName>
</protein>
<dbReference type="SUPFAM" id="SSF46785">
    <property type="entry name" value="Winged helix' DNA-binding domain"/>
    <property type="match status" value="1"/>
</dbReference>
<dbReference type="Proteomes" id="UP000011625">
    <property type="component" value="Unassembled WGS sequence"/>
</dbReference>
<dbReference type="OrthoDB" id="195102at2157"/>
<accession>M0NAQ2</accession>
<dbReference type="EMBL" id="AOME01000026">
    <property type="protein sequence ID" value="EMA54648.1"/>
    <property type="molecule type" value="Genomic_DNA"/>
</dbReference>
<proteinExistence type="predicted"/>
<name>M0NAQ2_9EURY</name>
<sequence>MHPETTRPNASEGDATENDEFDTWAALQKSTDTQRANLIADIVGHPEGAPSVKELDYMNPSIKADAIRRHLATLQEVGVVEELVVESGNRIRGFPYKFYCLTDAARDLFDQNGLFPVSAWQRQYDRVQKTSEITELEAMPRPSETAP</sequence>
<gene>
    <name evidence="1" type="ORF">C450_05120</name>
</gene>
<dbReference type="PATRIC" id="fig|1227456.3.peg.1042"/>
<comment type="caution">
    <text evidence="1">The sequence shown here is derived from an EMBL/GenBank/DDBJ whole genome shotgun (WGS) entry which is preliminary data.</text>
</comment>
<reference evidence="1 2" key="1">
    <citation type="journal article" date="2014" name="PLoS Genet.">
        <title>Phylogenetically driven sequencing of extremely halophilic archaea reveals strategies for static and dynamic osmo-response.</title>
        <authorList>
            <person name="Becker E.A."/>
            <person name="Seitzer P.M."/>
            <person name="Tritt A."/>
            <person name="Larsen D."/>
            <person name="Krusor M."/>
            <person name="Yao A.I."/>
            <person name="Wu D."/>
            <person name="Madern D."/>
            <person name="Eisen J.A."/>
            <person name="Darling A.E."/>
            <person name="Facciotti M.T."/>
        </authorList>
    </citation>
    <scope>NUCLEOTIDE SEQUENCE [LARGE SCALE GENOMIC DNA]</scope>
    <source>
        <strain evidence="1 2">DSM 8989</strain>
    </source>
</reference>
<dbReference type="STRING" id="1227456.C450_05120"/>
<dbReference type="Gene3D" id="1.10.10.10">
    <property type="entry name" value="Winged helix-like DNA-binding domain superfamily/Winged helix DNA-binding domain"/>
    <property type="match status" value="1"/>
</dbReference>
<dbReference type="AlphaFoldDB" id="M0NAQ2"/>
<dbReference type="InterPro" id="IPR036390">
    <property type="entry name" value="WH_DNA-bd_sf"/>
</dbReference>
<evidence type="ECO:0000313" key="1">
    <source>
        <dbReference type="EMBL" id="EMA54648.1"/>
    </source>
</evidence>
<organism evidence="1 2">
    <name type="scientific">Halococcus salifodinae DSM 8989</name>
    <dbReference type="NCBI Taxonomy" id="1227456"/>
    <lineage>
        <taxon>Archaea</taxon>
        <taxon>Methanobacteriati</taxon>
        <taxon>Methanobacteriota</taxon>
        <taxon>Stenosarchaea group</taxon>
        <taxon>Halobacteria</taxon>
        <taxon>Halobacteriales</taxon>
        <taxon>Halococcaceae</taxon>
        <taxon>Halococcus</taxon>
    </lineage>
</organism>
<keyword evidence="2" id="KW-1185">Reference proteome</keyword>